<proteinExistence type="predicted"/>
<dbReference type="OrthoDB" id="3918848at2759"/>
<name>A0A9W9XYS1_9EURO</name>
<reference evidence="2" key="2">
    <citation type="journal article" date="2023" name="IMA Fungus">
        <title>Comparative genomic study of the Penicillium genus elucidates a diverse pangenome and 15 lateral gene transfer events.</title>
        <authorList>
            <person name="Petersen C."/>
            <person name="Sorensen T."/>
            <person name="Nielsen M.R."/>
            <person name="Sondergaard T.E."/>
            <person name="Sorensen J.L."/>
            <person name="Fitzpatrick D.A."/>
            <person name="Frisvad J.C."/>
            <person name="Nielsen K.L."/>
        </authorList>
    </citation>
    <scope>NUCLEOTIDE SEQUENCE</scope>
    <source>
        <strain evidence="2">IBT 29495</strain>
    </source>
</reference>
<evidence type="ECO:0000259" key="1">
    <source>
        <dbReference type="Pfam" id="PF16335"/>
    </source>
</evidence>
<dbReference type="Pfam" id="PF16335">
    <property type="entry name" value="GtaA_6_Hairpin"/>
    <property type="match status" value="1"/>
</dbReference>
<accession>A0A9W9XYS1</accession>
<evidence type="ECO:0000313" key="2">
    <source>
        <dbReference type="EMBL" id="KAJ5505156.1"/>
    </source>
</evidence>
<dbReference type="PANTHER" id="PTHR31987:SF14">
    <property type="entry name" value="PUTATIVE (AFU_ORTHOLOGUE AFUA_6G09910)-RELATED"/>
    <property type="match status" value="1"/>
</dbReference>
<evidence type="ECO:0000313" key="3">
    <source>
        <dbReference type="Proteomes" id="UP001149954"/>
    </source>
</evidence>
<dbReference type="AlphaFoldDB" id="A0A9W9XYS1"/>
<dbReference type="PANTHER" id="PTHR31987">
    <property type="entry name" value="GLUTAMINASE A-RELATED"/>
    <property type="match status" value="1"/>
</dbReference>
<dbReference type="InterPro" id="IPR032514">
    <property type="entry name" value="GtaA_central"/>
</dbReference>
<feature type="domain" description="Glutaminase A central" evidence="1">
    <location>
        <begin position="2"/>
        <end position="163"/>
    </location>
</feature>
<dbReference type="Proteomes" id="UP001149954">
    <property type="component" value="Unassembled WGS sequence"/>
</dbReference>
<keyword evidence="3" id="KW-1185">Reference proteome</keyword>
<reference evidence="2" key="1">
    <citation type="submission" date="2022-12" db="EMBL/GenBank/DDBJ databases">
        <authorList>
            <person name="Petersen C."/>
        </authorList>
    </citation>
    <scope>NUCLEOTIDE SEQUENCE</scope>
    <source>
        <strain evidence="2">IBT 29495</strain>
    </source>
</reference>
<organism evidence="2 3">
    <name type="scientific">Penicillium fimorum</name>
    <dbReference type="NCBI Taxonomy" id="1882269"/>
    <lineage>
        <taxon>Eukaryota</taxon>
        <taxon>Fungi</taxon>
        <taxon>Dikarya</taxon>
        <taxon>Ascomycota</taxon>
        <taxon>Pezizomycotina</taxon>
        <taxon>Eurotiomycetes</taxon>
        <taxon>Eurotiomycetidae</taxon>
        <taxon>Eurotiales</taxon>
        <taxon>Aspergillaceae</taxon>
        <taxon>Penicillium</taxon>
    </lineage>
</organism>
<gene>
    <name evidence="2" type="ORF">N7463_008030</name>
</gene>
<protein>
    <recommendedName>
        <fullName evidence="1">Glutaminase A central domain-containing protein</fullName>
    </recommendedName>
</protein>
<sequence length="165" mass="18447">MIHDLGTRYPNAIGHDNQEAEPMPIEECGNLFILPAAYVRAIGDTDWTSQYMDVFQKYTNYLVDNGIDIANQLLSNDAAEPLANETNLAIKAAVGLKAFGEMSGYGFYSRVGEQHANIFFQEGLGTNKDQTHFVLEYPDWPDTWKTPYNLFPDVLLGLDTFTDAA</sequence>
<dbReference type="InterPro" id="IPR052743">
    <property type="entry name" value="Glutaminase_GtaA"/>
</dbReference>
<dbReference type="EMBL" id="JAPWDS010000003">
    <property type="protein sequence ID" value="KAJ5505156.1"/>
    <property type="molecule type" value="Genomic_DNA"/>
</dbReference>
<comment type="caution">
    <text evidence="2">The sequence shown here is derived from an EMBL/GenBank/DDBJ whole genome shotgun (WGS) entry which is preliminary data.</text>
</comment>